<dbReference type="Gene3D" id="3.20.20.70">
    <property type="entry name" value="Aldolase class I"/>
    <property type="match status" value="1"/>
</dbReference>
<dbReference type="SUPFAM" id="SSF51395">
    <property type="entry name" value="FMN-linked oxidoreductases"/>
    <property type="match status" value="1"/>
</dbReference>
<keyword evidence="3" id="KW-1185">Reference proteome</keyword>
<dbReference type="InterPro" id="IPR045247">
    <property type="entry name" value="Oye-like"/>
</dbReference>
<dbReference type="Proteomes" id="UP000185469">
    <property type="component" value="Chromosome"/>
</dbReference>
<dbReference type="GO" id="GO:0005829">
    <property type="term" value="C:cytosol"/>
    <property type="evidence" value="ECO:0007669"/>
    <property type="project" value="TreeGrafter"/>
</dbReference>
<dbReference type="InterPro" id="IPR001155">
    <property type="entry name" value="OxRdtase_FMN_N"/>
</dbReference>
<dbReference type="EMBL" id="CP009248">
    <property type="protein sequence ID" value="APT90902.1"/>
    <property type="molecule type" value="Genomic_DNA"/>
</dbReference>
<dbReference type="KEGG" id="csph:CSPHI_07445"/>
<dbReference type="GO" id="GO:0010181">
    <property type="term" value="F:FMN binding"/>
    <property type="evidence" value="ECO:0007669"/>
    <property type="project" value="InterPro"/>
</dbReference>
<gene>
    <name evidence="2" type="ORF">CSPHI_07445</name>
</gene>
<dbReference type="OrthoDB" id="3169239at2"/>
<protein>
    <recommendedName>
        <fullName evidence="1">NADH:flavin oxidoreductase/NADH oxidase N-terminal domain-containing protein</fullName>
    </recommendedName>
</protein>
<evidence type="ECO:0000313" key="3">
    <source>
        <dbReference type="Proteomes" id="UP000185469"/>
    </source>
</evidence>
<dbReference type="RefSeq" id="WP_075692157.1">
    <property type="nucleotide sequence ID" value="NZ_CP009248.1"/>
</dbReference>
<dbReference type="CDD" id="cd02933">
    <property type="entry name" value="OYE_like_FMN"/>
    <property type="match status" value="1"/>
</dbReference>
<name>A0A1L7CYK1_9CORY</name>
<dbReference type="Pfam" id="PF00724">
    <property type="entry name" value="Oxidored_FMN"/>
    <property type="match status" value="1"/>
</dbReference>
<organism evidence="2 3">
    <name type="scientific">Corynebacterium sphenisci DSM 44792</name>
    <dbReference type="NCBI Taxonomy" id="1437874"/>
    <lineage>
        <taxon>Bacteria</taxon>
        <taxon>Bacillati</taxon>
        <taxon>Actinomycetota</taxon>
        <taxon>Actinomycetes</taxon>
        <taxon>Mycobacteriales</taxon>
        <taxon>Corynebacteriaceae</taxon>
        <taxon>Corynebacterium</taxon>
    </lineage>
</organism>
<evidence type="ECO:0000313" key="2">
    <source>
        <dbReference type="EMBL" id="APT90902.1"/>
    </source>
</evidence>
<dbReference type="PANTHER" id="PTHR22893:SF91">
    <property type="entry name" value="NADPH DEHYDROGENASE 2-RELATED"/>
    <property type="match status" value="1"/>
</dbReference>
<feature type="domain" description="NADH:flavin oxidoreductase/NADH oxidase N-terminal" evidence="1">
    <location>
        <begin position="5"/>
        <end position="349"/>
    </location>
</feature>
<accession>A0A1L7CYK1</accession>
<dbReference type="AlphaFoldDB" id="A0A1L7CYK1"/>
<dbReference type="GO" id="GO:0016491">
    <property type="term" value="F:oxidoreductase activity"/>
    <property type="evidence" value="ECO:0007669"/>
    <property type="project" value="InterPro"/>
</dbReference>
<reference evidence="2 3" key="1">
    <citation type="submission" date="2014-08" db="EMBL/GenBank/DDBJ databases">
        <title>Complete genome sequence of Corynebacterium sphenisci CECT 5990(T) (=DSM 44792(T)), isolated from healthy wild penguins.</title>
        <authorList>
            <person name="Ruckert C."/>
            <person name="Albersmeier A."/>
            <person name="Winkler A."/>
            <person name="Kalinowski J."/>
        </authorList>
    </citation>
    <scope>NUCLEOTIDE SEQUENCE [LARGE SCALE GENOMIC DNA]</scope>
    <source>
        <strain evidence="2 3">DSM 44792</strain>
    </source>
</reference>
<evidence type="ECO:0000259" key="1">
    <source>
        <dbReference type="Pfam" id="PF00724"/>
    </source>
</evidence>
<dbReference type="STRING" id="1437874.CSPHI_07445"/>
<proteinExistence type="predicted"/>
<dbReference type="PANTHER" id="PTHR22893">
    <property type="entry name" value="NADH OXIDOREDUCTASE-RELATED"/>
    <property type="match status" value="1"/>
</dbReference>
<dbReference type="InterPro" id="IPR013785">
    <property type="entry name" value="Aldolase_TIM"/>
</dbReference>
<sequence>MVSLADPLDLAGLALPNRVVMAPMTRLRAPDQVADELIAEYYAQRASAGLIVSEGVPVSAAARGHAAVPGIHRPRQVAGWRGVTEAVHAAGGRIVAQLWHVGRLSHPALQPGGAAPAGPTDAPAAEGRSFLFDDDGVGGFVPVTASPRALDAAGIAQVIADFAAAAGNAVDAGFDGVEIHGANGYLIHQFLNAAVNDREDEWGGEPMANRLRLPLAIVDAVIGAVAAKGLGPGRVGFRASPYGTAHDMPLYPGIEISYRTLAAELSARRVGFLHLADQSTTRAEPTMAIPADVLAMVREEFPGPLILTGGMDRARAEAALDSGVADLIGFGRPFIANPDLPRRLLEDLPLAEVHQDTVYAQGPEGYVDYPAYGG</sequence>